<dbReference type="InterPro" id="IPR002201">
    <property type="entry name" value="Glyco_trans_9"/>
</dbReference>
<evidence type="ECO:0000313" key="4">
    <source>
        <dbReference type="EMBL" id="MCE0743918.1"/>
    </source>
</evidence>
<dbReference type="Pfam" id="PF21129">
    <property type="entry name" value="TibC_1st"/>
    <property type="match status" value="1"/>
</dbReference>
<dbReference type="Proteomes" id="UP001521074">
    <property type="component" value="Unassembled WGS sequence"/>
</dbReference>
<dbReference type="Gene3D" id="3.40.50.2000">
    <property type="entry name" value="Glycogen Phosphorylase B"/>
    <property type="match status" value="1"/>
</dbReference>
<dbReference type="RefSeq" id="WP_232877516.1">
    <property type="nucleotide sequence ID" value="NZ_JAJSOJ010000025.1"/>
</dbReference>
<keyword evidence="1" id="KW-0328">Glycosyltransferase</keyword>
<sequence>MSNETDVKNHLTKNPDVAHTVASVLSQAGPDGIRYDFQDGCRVFCPPGHDWRVVMHDRETRNVLFNHTYQGGYLRSSRRSFVSFGLEVFKNGRPVFAHDYNAAGRDVLIDMSLGALGDHLAWMGQVERFRKKHGCRLTCIMRGPLIDLLAATYPEIRMVSKEQYEKEGFYAAYKVAVFYNDDAGDFQPCDYRQVGLCATAAWILGLPPQEIRPVIPPVSDVRPIEKPYVCIAVQASGQAKYWNNPRGWREVVTFLKQAGYEVICIDKLSENGLGLTWTTVPNGVRDETGDRPLAERAWWLHHAEFFIGLSSGLAWLAWAVKCRVVMISGFTEIFNEFQTPWRVINKNVCNGCANDVRLKFDSSDFFWCPRHKGTSRQFECTRMITSHQVISHIDTLRDDINL</sequence>
<dbReference type="Pfam" id="PF01075">
    <property type="entry name" value="Glyco_transf_9"/>
    <property type="match status" value="1"/>
</dbReference>
<dbReference type="InterPro" id="IPR049327">
    <property type="entry name" value="TibC/BAHTCr-like_N"/>
</dbReference>
<dbReference type="EMBL" id="JAJSOJ010000025">
    <property type="protein sequence ID" value="MCE0743918.1"/>
    <property type="molecule type" value="Genomic_DNA"/>
</dbReference>
<reference evidence="4 5" key="1">
    <citation type="submission" date="2021-12" db="EMBL/GenBank/DDBJ databases">
        <title>Genome sequence of Acetobacter sicerae DmPark20a_162.</title>
        <authorList>
            <person name="Chaston J.M."/>
        </authorList>
    </citation>
    <scope>NUCLEOTIDE SEQUENCE [LARGE SCALE GENOMIC DNA]</scope>
    <source>
        <strain evidence="4 5">DmPark20a_162</strain>
    </source>
</reference>
<dbReference type="InterPro" id="IPR030929">
    <property type="entry name" value="Aah/TibC-like"/>
</dbReference>
<keyword evidence="5" id="KW-1185">Reference proteome</keyword>
<feature type="domain" description="Autotransproter heptosyltransferase TibC/BAHTCr-like N-terminal" evidence="3">
    <location>
        <begin position="29"/>
        <end position="92"/>
    </location>
</feature>
<dbReference type="SUPFAM" id="SSF53756">
    <property type="entry name" value="UDP-Glycosyltransferase/glycogen phosphorylase"/>
    <property type="match status" value="1"/>
</dbReference>
<gene>
    <name evidence="4" type="ORF">LWC05_08480</name>
</gene>
<proteinExistence type="predicted"/>
<evidence type="ECO:0000256" key="2">
    <source>
        <dbReference type="ARBA" id="ARBA00022679"/>
    </source>
</evidence>
<protein>
    <submittedName>
        <fullName evidence="4">Autotransporter strand-loop-strand O-heptosyltransferase</fullName>
    </submittedName>
</protein>
<comment type="caution">
    <text evidence="4">The sequence shown here is derived from an EMBL/GenBank/DDBJ whole genome shotgun (WGS) entry which is preliminary data.</text>
</comment>
<accession>A0ABS8VSK1</accession>
<dbReference type="PANTHER" id="PTHR30160">
    <property type="entry name" value="TETRAACYLDISACCHARIDE 4'-KINASE-RELATED"/>
    <property type="match status" value="1"/>
</dbReference>
<dbReference type="NCBIfam" id="TIGR04414">
    <property type="entry name" value="hepto_Aah_TibC"/>
    <property type="match status" value="1"/>
</dbReference>
<keyword evidence="2" id="KW-0808">Transferase</keyword>
<organism evidence="4 5">
    <name type="scientific">Acetobacter sicerae</name>
    <dbReference type="NCBI Taxonomy" id="85325"/>
    <lineage>
        <taxon>Bacteria</taxon>
        <taxon>Pseudomonadati</taxon>
        <taxon>Pseudomonadota</taxon>
        <taxon>Alphaproteobacteria</taxon>
        <taxon>Acetobacterales</taxon>
        <taxon>Acetobacteraceae</taxon>
        <taxon>Acetobacter</taxon>
    </lineage>
</organism>
<name>A0ABS8VSK1_9PROT</name>
<evidence type="ECO:0000259" key="3">
    <source>
        <dbReference type="Pfam" id="PF21129"/>
    </source>
</evidence>
<evidence type="ECO:0000256" key="1">
    <source>
        <dbReference type="ARBA" id="ARBA00022676"/>
    </source>
</evidence>
<dbReference type="InterPro" id="IPR051199">
    <property type="entry name" value="LPS_LOS_Heptosyltrfase"/>
</dbReference>
<evidence type="ECO:0000313" key="5">
    <source>
        <dbReference type="Proteomes" id="UP001521074"/>
    </source>
</evidence>